<comment type="caution">
    <text evidence="1">The sequence shown here is derived from an EMBL/GenBank/DDBJ whole genome shotgun (WGS) entry which is preliminary data.</text>
</comment>
<dbReference type="EMBL" id="CM023488">
    <property type="protein sequence ID" value="KAH6923510.1"/>
    <property type="molecule type" value="Genomic_DNA"/>
</dbReference>
<dbReference type="Proteomes" id="UP000821845">
    <property type="component" value="Chromosome 8"/>
</dbReference>
<evidence type="ECO:0000313" key="2">
    <source>
        <dbReference type="Proteomes" id="UP000821845"/>
    </source>
</evidence>
<protein>
    <submittedName>
        <fullName evidence="1">Uncharacterized protein</fullName>
    </submittedName>
</protein>
<reference evidence="1" key="1">
    <citation type="submission" date="2020-05" db="EMBL/GenBank/DDBJ databases">
        <title>Large-scale comparative analyses of tick genomes elucidate their genetic diversity and vector capacities.</title>
        <authorList>
            <person name="Jia N."/>
            <person name="Wang J."/>
            <person name="Shi W."/>
            <person name="Du L."/>
            <person name="Sun Y."/>
            <person name="Zhan W."/>
            <person name="Jiang J."/>
            <person name="Wang Q."/>
            <person name="Zhang B."/>
            <person name="Ji P."/>
            <person name="Sakyi L.B."/>
            <person name="Cui X."/>
            <person name="Yuan T."/>
            <person name="Jiang B."/>
            <person name="Yang W."/>
            <person name="Lam T.T.-Y."/>
            <person name="Chang Q."/>
            <person name="Ding S."/>
            <person name="Wang X."/>
            <person name="Zhu J."/>
            <person name="Ruan X."/>
            <person name="Zhao L."/>
            <person name="Wei J."/>
            <person name="Que T."/>
            <person name="Du C."/>
            <person name="Cheng J."/>
            <person name="Dai P."/>
            <person name="Han X."/>
            <person name="Huang E."/>
            <person name="Gao Y."/>
            <person name="Liu J."/>
            <person name="Shao H."/>
            <person name="Ye R."/>
            <person name="Li L."/>
            <person name="Wei W."/>
            <person name="Wang X."/>
            <person name="Wang C."/>
            <person name="Yang T."/>
            <person name="Huo Q."/>
            <person name="Li W."/>
            <person name="Guo W."/>
            <person name="Chen H."/>
            <person name="Zhou L."/>
            <person name="Ni X."/>
            <person name="Tian J."/>
            <person name="Zhou Y."/>
            <person name="Sheng Y."/>
            <person name="Liu T."/>
            <person name="Pan Y."/>
            <person name="Xia L."/>
            <person name="Li J."/>
            <person name="Zhao F."/>
            <person name="Cao W."/>
        </authorList>
    </citation>
    <scope>NUCLEOTIDE SEQUENCE</scope>
    <source>
        <strain evidence="1">Hyas-2018</strain>
    </source>
</reference>
<evidence type="ECO:0000313" key="1">
    <source>
        <dbReference type="EMBL" id="KAH6923510.1"/>
    </source>
</evidence>
<gene>
    <name evidence="1" type="ORF">HPB50_002132</name>
</gene>
<keyword evidence="2" id="KW-1185">Reference proteome</keyword>
<sequence length="491" mass="53367">MVSPEDTANVPPFDYGPTFDYGLPTTSRRGGAEAPAAAQVTPVTTTSKTDSVSYTTSRTTGTPTTTKTDEPVRFLCTVGPAFTSGIPLPKDGLCTLVFFDSLYAGGTNGLDPASLPANVMAFLQWALSSAGGATQFGVSLAIDDQNLEMEAMTKRFESGISWLSAQKIAHFGFLNAYLKFSSTPHITKALKVLKHESVELLRRVDSMPDHPALVLSLSLHGRIYVAKQPDDQNPDYIGTFSVFNKCNKSEIVAPSQICSSHMPQGLQRNYVYNRFFHAAQTFDKMARKASTFESEEAITAKVCDIKETALALEFSIAAYDIEKDSANAPCSALTLEGSYARVSLLEKLNRFVVANYKAATHKADCFLYAKSNEEEKNEVTGREGSGERYEGRLHWVLPQSGDTASSRSSASSALSLQLFLEALVALARTRGVFSVGAAEGERGHTRLYPWLTHYTHGDQDSSVPARTSVSRSSRECYAVLSDGPDHREPAL</sequence>
<accession>A0ACB7RMV4</accession>
<proteinExistence type="predicted"/>
<name>A0ACB7RMV4_HYAAI</name>
<organism evidence="1 2">
    <name type="scientific">Hyalomma asiaticum</name>
    <name type="common">Tick</name>
    <dbReference type="NCBI Taxonomy" id="266040"/>
    <lineage>
        <taxon>Eukaryota</taxon>
        <taxon>Metazoa</taxon>
        <taxon>Ecdysozoa</taxon>
        <taxon>Arthropoda</taxon>
        <taxon>Chelicerata</taxon>
        <taxon>Arachnida</taxon>
        <taxon>Acari</taxon>
        <taxon>Parasitiformes</taxon>
        <taxon>Ixodida</taxon>
        <taxon>Ixodoidea</taxon>
        <taxon>Ixodidae</taxon>
        <taxon>Hyalomminae</taxon>
        <taxon>Hyalomma</taxon>
    </lineage>
</organism>